<dbReference type="InterPro" id="IPR032812">
    <property type="entry name" value="SbsA_Ig"/>
</dbReference>
<dbReference type="InterPro" id="IPR008930">
    <property type="entry name" value="Terpenoid_cyclase/PrenylTrfase"/>
</dbReference>
<keyword evidence="2" id="KW-0732">Signal</keyword>
<dbReference type="PANTHER" id="PTHR40094:SF1">
    <property type="entry name" value="UBIQUITIN DOMAIN-CONTAINING PROTEIN"/>
    <property type="match status" value="1"/>
</dbReference>
<dbReference type="InterPro" id="IPR002890">
    <property type="entry name" value="MG2"/>
</dbReference>
<accession>A0A9D9HQB5</accession>
<dbReference type="InterPro" id="IPR047565">
    <property type="entry name" value="Alpha-macroglob_thiol-ester_cl"/>
</dbReference>
<dbReference type="EMBL" id="JADIMM010000106">
    <property type="protein sequence ID" value="MBO8458339.1"/>
    <property type="molecule type" value="Genomic_DNA"/>
</dbReference>
<dbReference type="InterPro" id="IPR051802">
    <property type="entry name" value="YfhM-like"/>
</dbReference>
<dbReference type="Gene3D" id="2.60.40.1930">
    <property type="match status" value="1"/>
</dbReference>
<dbReference type="InterPro" id="IPR001599">
    <property type="entry name" value="Macroglobln_a2"/>
</dbReference>
<reference evidence="5" key="1">
    <citation type="submission" date="2020-10" db="EMBL/GenBank/DDBJ databases">
        <authorList>
            <person name="Gilroy R."/>
        </authorList>
    </citation>
    <scope>NUCLEOTIDE SEQUENCE</scope>
    <source>
        <strain evidence="5">10532</strain>
    </source>
</reference>
<organism evidence="5 6">
    <name type="scientific">Candidatus Gallitreponema excrementavium</name>
    <dbReference type="NCBI Taxonomy" id="2840840"/>
    <lineage>
        <taxon>Bacteria</taxon>
        <taxon>Pseudomonadati</taxon>
        <taxon>Spirochaetota</taxon>
        <taxon>Spirochaetia</taxon>
        <taxon>Spirochaetales</taxon>
        <taxon>Candidatus Gallitreponema</taxon>
    </lineage>
</organism>
<name>A0A9D9HQB5_9SPIR</name>
<dbReference type="Pfam" id="PF13205">
    <property type="entry name" value="Big_5"/>
    <property type="match status" value="1"/>
</dbReference>
<dbReference type="PANTHER" id="PTHR40094">
    <property type="entry name" value="ALPHA-2-MACROGLOBULIN HOMOLOG"/>
    <property type="match status" value="1"/>
</dbReference>
<dbReference type="Pfam" id="PF00207">
    <property type="entry name" value="A2M"/>
    <property type="match status" value="1"/>
</dbReference>
<dbReference type="Pfam" id="PF01835">
    <property type="entry name" value="MG2"/>
    <property type="match status" value="1"/>
</dbReference>
<dbReference type="SMART" id="SM01359">
    <property type="entry name" value="A2M_N_2"/>
    <property type="match status" value="1"/>
</dbReference>
<dbReference type="Gene3D" id="2.60.40.3710">
    <property type="match status" value="1"/>
</dbReference>
<comment type="caution">
    <text evidence="5">The sequence shown here is derived from an EMBL/GenBank/DDBJ whole genome shotgun (WGS) entry which is preliminary data.</text>
</comment>
<gene>
    <name evidence="5" type="ORF">IAA81_08980</name>
</gene>
<protein>
    <recommendedName>
        <fullName evidence="7">Alpha-2-macroglobulin</fullName>
    </recommendedName>
</protein>
<dbReference type="Gene3D" id="1.50.10.20">
    <property type="match status" value="1"/>
</dbReference>
<evidence type="ECO:0000259" key="3">
    <source>
        <dbReference type="SMART" id="SM01359"/>
    </source>
</evidence>
<dbReference type="Proteomes" id="UP000823638">
    <property type="component" value="Unassembled WGS sequence"/>
</dbReference>
<sequence>MKKSWFFFALIAVLILQGCSSKKQEISTAVEAKVQGPLYVMGGTNFNTGINFDSGDINTKLNELFTLDYTPASGQASLNQSLSFEEMGGNSNSSSGKGIVPGLRSLDKYKIDYTTKTATNTEFENTMAEMGIQEKDKYSEEAYKDTVFEIESYGPIGSINTSEENSQSGNTIFVNFSEPVIPLTAIGEPVNKSDFITVSPEVPGVFRWKGTRLITFEPEEKFLPQQIYTVKVNPELKALSGKTLEGMTEFTFNTESLSIKSMVLGPDLLPENGRRIYTHEMDNIPPQILKTIDLDFSYYVNAQDVEKWVKISWNKEGTAEPFTVKMVSDTKARLSLGNLPPVNTEVTVTLLKGAVSYKGKLGRTKDQKLSFTTLKPFEFRESREGETYGIISNPVTITMNQPVTLESILKNIRTEPAMEITEDNIRFFGGNSFTVYGLPVEFDWEYNIILEKDFQDIYGQSLGNREIIPVKVPDGASFVNVTGSYFSLLEAEFPPKVLIDYQNIPRDGTYYIASIENPFSRYLDVQDYDSGKNLPAGEKNKRYIEEVDFSPYLNESLKGFVAIDVEAPYTYKYYDWKTKELKTSEDTYSETRKIQVTDLGVTVRTGINKSVVWVNKLSNGEPVEGANVYLVDYEKAREASPLTDIAEYFSYTKGCTDSNGIAILDTTAGLVDAMEDYHSYIVAVETKDESDKVFFEPNSHNPWRGGVDYRNLVYSIEKQPEVFLFTDRGLYKPGETLSYSGIWMDLQCGIYTPAGEQELTIKLSEPSWDGDVIYEEKLITNESGSFSGEIKVPDELDPDYYNLEVYVSSKSYSTASIPVKIGFFERLKFQVTSKLPETISNGPGCIKGDTISIPVTASYLAGGALGSAEYSTSWYKAPSYFSPQTQETKGYRFGINNYQGRKLITTDNGQLDGNGTVTLSLSTDDGDEDGGTYVYSMWTDVTDSSNQQIGTGNSVTVHPASFYIGLKGRRYNTISKGKEFKFEYILADTRGNRLKDKKQLGSKNTELYYEITRTDYTETLRTGVNGNVFTSYTRNNVTEATGKLKLDISGNIPFTPEKSGEYTLSVYAFDKNNRKTKTELSFFVTGSGYYMMPEKDIMLYPSQDIYNPGDKAEIIMQSPLPEGDYLITVEREGIFSTEIKHFDGSINTFEIPIARNYTPVVYVSVCSYSVRSGEPVHKYGETDLDKPKEYFGITAINVNPYVKSFNIKAESDKKVYRPGETVTMDLTATKDGKPIENAELILLAVDRGVLDLINYRVPDPIEFFYNPGKFPLFVSGGSSYTYITDPVTYDIKNLAGGDASQTGKLDDERTDFNPTAVFKPGIITGKDGKATVQFTLPDNLTTYRVTVIGVSGNEFARQEQELGVQNPVNVREVLPRRLRIRDTAEAGVLITNLDKDAHEISVEIEVSPFEEITGGKIIQGGEAFIDGVSRNRITVNSGETLPVYFDIGAVKEGQIKIEFTVLSDVLNEKITYPLIIEKPNVYETVTTIGQIDSSKKKGTATERIILPAADSREGNLEVTLESSKLSSLKEAADYTFHYPYGCLEQRSAAILPLVLFGDYIKELGLDSEVENPQKVIETEIKEWYKSQLSDGSFPYWPDGTSKNTFVTNRIAHIFALIKKKNICDIDEKVYGRLMDWVQSDYQNRSFESDSKNKLYEAYVLSLTGRYIPQSGEISEYGLKKETGMEETAMAGLIMLNMGNQKDAKTLAKKIERAIVPTAQGIETDALIESKNYFYSVSTTLANMMQLLVSLDPDDENVNRIFHTLLSERKTLNGYWSNTAGTFKVFEAVDTLITKAQLADTDFKGSLYINKNEILSHVFKGLSDTRISKSMEYQGEELKNIKENEPFNLTFEKDGKGSLLYTTKLRYAVPAENYKAKDMGISLFYEIRDLETDEIVESELVSGKMYKVTVNVDSPHSRDFLALRVPIPSGCEILDSSYATTSANAVSSVKSSGSGYWNYPDNKYIFDNEIQYFWDKFDYGQTSLTFTIRATRRGVYPVQPVTAECMYEPEIFGRTEGRLFTIK</sequence>
<dbReference type="Pfam" id="PF17973">
    <property type="entry name" value="bMG10"/>
    <property type="match status" value="1"/>
</dbReference>
<dbReference type="SUPFAM" id="SSF48239">
    <property type="entry name" value="Terpenoid cyclases/Protein prenyltransferases"/>
    <property type="match status" value="1"/>
</dbReference>
<dbReference type="SMART" id="SM01360">
    <property type="entry name" value="A2M"/>
    <property type="match status" value="1"/>
</dbReference>
<feature type="domain" description="Alpha-2-macroglobulin" evidence="4">
    <location>
        <begin position="1315"/>
        <end position="1404"/>
    </location>
</feature>
<evidence type="ECO:0000256" key="2">
    <source>
        <dbReference type="ARBA" id="ARBA00022729"/>
    </source>
</evidence>
<reference evidence="5" key="2">
    <citation type="journal article" date="2021" name="PeerJ">
        <title>Extensive microbial diversity within the chicken gut microbiome revealed by metagenomics and culture.</title>
        <authorList>
            <person name="Gilroy R."/>
            <person name="Ravi A."/>
            <person name="Getino M."/>
            <person name="Pursley I."/>
            <person name="Horton D.L."/>
            <person name="Alikhan N.F."/>
            <person name="Baker D."/>
            <person name="Gharbi K."/>
            <person name="Hall N."/>
            <person name="Watson M."/>
            <person name="Adriaenssens E.M."/>
            <person name="Foster-Nyarko E."/>
            <person name="Jarju S."/>
            <person name="Secka A."/>
            <person name="Antonio M."/>
            <person name="Oren A."/>
            <person name="Chaudhuri R.R."/>
            <person name="La Ragione R."/>
            <person name="Hildebrand F."/>
            <person name="Pallen M.J."/>
        </authorList>
    </citation>
    <scope>NUCLEOTIDE SEQUENCE</scope>
    <source>
        <strain evidence="5">10532</strain>
    </source>
</reference>
<evidence type="ECO:0000256" key="1">
    <source>
        <dbReference type="ARBA" id="ARBA00010556"/>
    </source>
</evidence>
<dbReference type="PROSITE" id="PS51257">
    <property type="entry name" value="PROKAR_LIPOPROTEIN"/>
    <property type="match status" value="1"/>
</dbReference>
<evidence type="ECO:0000313" key="5">
    <source>
        <dbReference type="EMBL" id="MBO8458339.1"/>
    </source>
</evidence>
<evidence type="ECO:0000259" key="4">
    <source>
        <dbReference type="SMART" id="SM01360"/>
    </source>
</evidence>
<feature type="domain" description="Alpha-2-macroglobulin bait region" evidence="3">
    <location>
        <begin position="1097"/>
        <end position="1252"/>
    </location>
</feature>
<evidence type="ECO:0000313" key="6">
    <source>
        <dbReference type="Proteomes" id="UP000823638"/>
    </source>
</evidence>
<dbReference type="InterPro" id="IPR011625">
    <property type="entry name" value="A2M_N_BRD"/>
</dbReference>
<dbReference type="SMART" id="SM01419">
    <property type="entry name" value="Thiol-ester_cl"/>
    <property type="match status" value="1"/>
</dbReference>
<dbReference type="InterPro" id="IPR041246">
    <property type="entry name" value="Bact_MG10"/>
</dbReference>
<evidence type="ECO:0008006" key="7">
    <source>
        <dbReference type="Google" id="ProtNLM"/>
    </source>
</evidence>
<dbReference type="Pfam" id="PF07703">
    <property type="entry name" value="A2M_BRD"/>
    <property type="match status" value="1"/>
</dbReference>
<proteinExistence type="inferred from homology"/>
<comment type="similarity">
    <text evidence="1">Belongs to the protease inhibitor I39 (alpha-2-macroglobulin) family. Bacterial alpha-2-macroglobulin subfamily.</text>
</comment>
<dbReference type="GO" id="GO:0004866">
    <property type="term" value="F:endopeptidase inhibitor activity"/>
    <property type="evidence" value="ECO:0007669"/>
    <property type="project" value="InterPro"/>
</dbReference>